<evidence type="ECO:0000313" key="6">
    <source>
        <dbReference type="Proteomes" id="UP000677913"/>
    </source>
</evidence>
<evidence type="ECO:0000256" key="3">
    <source>
        <dbReference type="SAM" id="MobiDB-lite"/>
    </source>
</evidence>
<dbReference type="SMART" id="SM00530">
    <property type="entry name" value="HTH_XRE"/>
    <property type="match status" value="1"/>
</dbReference>
<dbReference type="RefSeq" id="WP_211464046.1">
    <property type="nucleotide sequence ID" value="NZ_JAGSXH010000005.1"/>
</dbReference>
<dbReference type="Proteomes" id="UP000677913">
    <property type="component" value="Unassembled WGS sequence"/>
</dbReference>
<name>A0A8J8BAZ9_9ACTN</name>
<protein>
    <submittedName>
        <fullName evidence="5">Tetratricopeptide repeat protein</fullName>
    </submittedName>
</protein>
<dbReference type="InterPro" id="IPR011990">
    <property type="entry name" value="TPR-like_helical_dom_sf"/>
</dbReference>
<proteinExistence type="predicted"/>
<dbReference type="Gene3D" id="1.10.260.40">
    <property type="entry name" value="lambda repressor-like DNA-binding domains"/>
    <property type="match status" value="1"/>
</dbReference>
<keyword evidence="1" id="KW-0802">TPR repeat</keyword>
<keyword evidence="2" id="KW-0175">Coiled coil</keyword>
<dbReference type="SUPFAM" id="SSF47413">
    <property type="entry name" value="lambda repressor-like DNA-binding domains"/>
    <property type="match status" value="1"/>
</dbReference>
<dbReference type="InterPro" id="IPR027417">
    <property type="entry name" value="P-loop_NTPase"/>
</dbReference>
<evidence type="ECO:0000256" key="2">
    <source>
        <dbReference type="SAM" id="Coils"/>
    </source>
</evidence>
<accession>A0A8J8BAZ9</accession>
<dbReference type="InterPro" id="IPR010982">
    <property type="entry name" value="Lambda_DNA-bd_dom_sf"/>
</dbReference>
<dbReference type="InterPro" id="IPR019734">
    <property type="entry name" value="TPR_rpt"/>
</dbReference>
<evidence type="ECO:0000259" key="4">
    <source>
        <dbReference type="PROSITE" id="PS50943"/>
    </source>
</evidence>
<gene>
    <name evidence="5" type="ORF">KGA66_02565</name>
</gene>
<comment type="caution">
    <text evidence="5">The sequence shown here is derived from an EMBL/GenBank/DDBJ whole genome shotgun (WGS) entry which is preliminary data.</text>
</comment>
<feature type="compositionally biased region" description="Low complexity" evidence="3">
    <location>
        <begin position="117"/>
        <end position="132"/>
    </location>
</feature>
<feature type="domain" description="HTH cro/C1-type" evidence="4">
    <location>
        <begin position="36"/>
        <end position="97"/>
    </location>
</feature>
<dbReference type="GO" id="GO:0043531">
    <property type="term" value="F:ADP binding"/>
    <property type="evidence" value="ECO:0007669"/>
    <property type="project" value="InterPro"/>
</dbReference>
<dbReference type="PRINTS" id="PR00364">
    <property type="entry name" value="DISEASERSIST"/>
</dbReference>
<dbReference type="PANTHER" id="PTHR47691">
    <property type="entry name" value="REGULATOR-RELATED"/>
    <property type="match status" value="1"/>
</dbReference>
<dbReference type="PROSITE" id="PS50005">
    <property type="entry name" value="TPR"/>
    <property type="match status" value="1"/>
</dbReference>
<dbReference type="SUPFAM" id="SSF52540">
    <property type="entry name" value="P-loop containing nucleoside triphosphate hydrolases"/>
    <property type="match status" value="1"/>
</dbReference>
<dbReference type="EMBL" id="JAGSXH010000005">
    <property type="protein sequence ID" value="MBS2961915.1"/>
    <property type="molecule type" value="Genomic_DNA"/>
</dbReference>
<dbReference type="Gene3D" id="1.25.40.10">
    <property type="entry name" value="Tetratricopeptide repeat domain"/>
    <property type="match status" value="1"/>
</dbReference>
<dbReference type="AlphaFoldDB" id="A0A8J8BAZ9"/>
<reference evidence="5" key="1">
    <citation type="submission" date="2021-04" db="EMBL/GenBank/DDBJ databases">
        <title>Genome based classification of Actinospica acidithermotolerans sp. nov., an actinobacterium isolated from an Indonesian hot spring.</title>
        <authorList>
            <person name="Kusuma A.B."/>
            <person name="Putra K.E."/>
            <person name="Nafisah S."/>
            <person name="Loh J."/>
            <person name="Nouioui I."/>
            <person name="Goodfellow M."/>
        </authorList>
    </citation>
    <scope>NUCLEOTIDE SEQUENCE</scope>
    <source>
        <strain evidence="5">DSM 45618</strain>
    </source>
</reference>
<dbReference type="Pfam" id="PF13560">
    <property type="entry name" value="HTH_31"/>
    <property type="match status" value="1"/>
</dbReference>
<keyword evidence="6" id="KW-1185">Reference proteome</keyword>
<feature type="region of interest" description="Disordered" evidence="3">
    <location>
        <begin position="98"/>
        <end position="161"/>
    </location>
</feature>
<dbReference type="PROSITE" id="PS50943">
    <property type="entry name" value="HTH_CROC1"/>
    <property type="match status" value="1"/>
</dbReference>
<dbReference type="Pfam" id="PF13424">
    <property type="entry name" value="TPR_12"/>
    <property type="match status" value="1"/>
</dbReference>
<feature type="coiled-coil region" evidence="2">
    <location>
        <begin position="22"/>
        <end position="49"/>
    </location>
</feature>
<feature type="region of interest" description="Disordered" evidence="3">
    <location>
        <begin position="1"/>
        <end position="22"/>
    </location>
</feature>
<dbReference type="InterPro" id="IPR001387">
    <property type="entry name" value="Cro/C1-type_HTH"/>
</dbReference>
<feature type="compositionally biased region" description="Basic and acidic residues" evidence="3">
    <location>
        <begin position="98"/>
        <end position="112"/>
    </location>
</feature>
<dbReference type="SUPFAM" id="SSF48452">
    <property type="entry name" value="TPR-like"/>
    <property type="match status" value="2"/>
</dbReference>
<dbReference type="SMART" id="SM00028">
    <property type="entry name" value="TPR"/>
    <property type="match status" value="5"/>
</dbReference>
<evidence type="ECO:0000313" key="5">
    <source>
        <dbReference type="EMBL" id="MBS2961915.1"/>
    </source>
</evidence>
<dbReference type="PANTHER" id="PTHR47691:SF3">
    <property type="entry name" value="HTH-TYPE TRANSCRIPTIONAL REGULATOR RV0890C-RELATED"/>
    <property type="match status" value="1"/>
</dbReference>
<feature type="repeat" description="TPR" evidence="1">
    <location>
        <begin position="736"/>
        <end position="769"/>
    </location>
</feature>
<sequence>MEHGQRRPSPGPPETPDPLAAAAATARTLEDLAALLRDLRRRHARSRRDSSLTYRELAGRTGWSHTAIAEYFTARTLPPTDRFDALLEVLGAAPGERRALASARDRIEEAGRRGRTARPAGRSARRGSPATGDGQGASPEPASAQATHPGPAPAPAPRQLPAAPRMFTGRARELAFLDAALREQTQTGGTVVVCAIGGMGGIGKTWLALHWAYRHLDRFPDGQLYVNLRGFDPGGQPVDARTVLRGFLEALGVSPSAIPVELEAQAALYRGVAADKRMLVVLDNARDTAQVAPLLPGGMTCTVLITSRRKLTGLLATNGACAVALDALPEEEARQLLARHLGRGRIAVEAEAAATLRTCCAGLPLALSIVAARAATQPDLSLTALAAELTATPGRLDALDAGEPQADLRAVLSWSGRALSPAAARAFALLGIAPGPQITPAAAASLLGVPRKAALALLRELDHAHLIQRHAADSYRMHDLLKLHAAEKAHAECALAERQAALRRLVEFYVHTACAGARLLAPHLPAPLLEDLPPGCVPHPLPDSACAIAWFDVEHASVLAAQQSAGSHGWDAQVCHLAWALEPYHRRRGLLQDRSAVWLLAVKCAQRLPEPTVRAHAHQMFGDACAEQGRTADALQHLRLALSLTEEAGDLTGQGEIHHSLGGTWERHGDDRRALEHALRALLIFRQADNPYRQARALNGVGWLQTRLGSHAEARANCLAALALLREHGDHQVGESAILDSLGHIACRMREYDEALDYLQQALTICRDRGQGFLEADILHHIAEARLGQNRADLARDCWLEAHGHYTAQHRLADARRVKQLLDMLDREPAR</sequence>
<dbReference type="Gene3D" id="3.40.50.300">
    <property type="entry name" value="P-loop containing nucleotide triphosphate hydrolases"/>
    <property type="match status" value="1"/>
</dbReference>
<evidence type="ECO:0000256" key="1">
    <source>
        <dbReference type="PROSITE-ProRule" id="PRU00339"/>
    </source>
</evidence>
<organism evidence="5 6">
    <name type="scientific">Actinocrinis puniceicyclus</name>
    <dbReference type="NCBI Taxonomy" id="977794"/>
    <lineage>
        <taxon>Bacteria</taxon>
        <taxon>Bacillati</taxon>
        <taxon>Actinomycetota</taxon>
        <taxon>Actinomycetes</taxon>
        <taxon>Catenulisporales</taxon>
        <taxon>Actinospicaceae</taxon>
        <taxon>Actinocrinis</taxon>
    </lineage>
</organism>
<dbReference type="GO" id="GO:0003677">
    <property type="term" value="F:DNA binding"/>
    <property type="evidence" value="ECO:0007669"/>
    <property type="project" value="InterPro"/>
</dbReference>
<dbReference type="CDD" id="cd00093">
    <property type="entry name" value="HTH_XRE"/>
    <property type="match status" value="1"/>
</dbReference>